<reference evidence="7 8" key="1">
    <citation type="submission" date="2021-10" db="EMBL/GenBank/DDBJ databases">
        <authorList>
            <person name="Koch H."/>
        </authorList>
    </citation>
    <scope>NUCLEOTIDE SEQUENCE [LARGE SCALE GENOMIC DNA]</scope>
    <source>
        <strain evidence="7">6680</strain>
    </source>
</reference>
<organism evidence="7 8">
    <name type="scientific">Candidatus Nitrotoga arctica</name>
    <dbReference type="NCBI Taxonomy" id="453162"/>
    <lineage>
        <taxon>Bacteria</taxon>
        <taxon>Pseudomonadati</taxon>
        <taxon>Pseudomonadota</taxon>
        <taxon>Betaproteobacteria</taxon>
        <taxon>Nitrosomonadales</taxon>
        <taxon>Gallionellaceae</taxon>
        <taxon>Candidatus Nitrotoga</taxon>
    </lineage>
</organism>
<dbReference type="PANTHER" id="PTHR43648:SF1">
    <property type="entry name" value="ELECTRON TRANSFER FLAVOPROTEIN BETA SUBUNIT LYSINE METHYLTRANSFERASE"/>
    <property type="match status" value="1"/>
</dbReference>
<dbReference type="Pfam" id="PF06325">
    <property type="entry name" value="PrmA"/>
    <property type="match status" value="1"/>
</dbReference>
<dbReference type="InterPro" id="IPR004498">
    <property type="entry name" value="Ribosomal_PrmA_MeTrfase"/>
</dbReference>
<dbReference type="EMBL" id="OU912926">
    <property type="protein sequence ID" value="CAG9931359.1"/>
    <property type="molecule type" value="Genomic_DNA"/>
</dbReference>
<evidence type="ECO:0000256" key="4">
    <source>
        <dbReference type="ARBA" id="ARBA00022679"/>
    </source>
</evidence>
<keyword evidence="7" id="KW-0687">Ribonucleoprotein</keyword>
<dbReference type="PANTHER" id="PTHR43648">
    <property type="entry name" value="ELECTRON TRANSFER FLAVOPROTEIN BETA SUBUNIT LYSINE METHYLTRANSFERASE"/>
    <property type="match status" value="1"/>
</dbReference>
<dbReference type="InterPro" id="IPR029063">
    <property type="entry name" value="SAM-dependent_MTases_sf"/>
</dbReference>
<protein>
    <recommendedName>
        <fullName evidence="6">Ribosomal protein L11 methyltransferase</fullName>
        <shortName evidence="6">L11 Mtase</shortName>
        <ecNumber evidence="6">2.1.1.-</ecNumber>
    </recommendedName>
</protein>
<dbReference type="HAMAP" id="MF_00735">
    <property type="entry name" value="Methyltr_PrmA"/>
    <property type="match status" value="1"/>
</dbReference>
<feature type="binding site" evidence="6">
    <location>
        <position position="233"/>
    </location>
    <ligand>
        <name>S-adenosyl-L-methionine</name>
        <dbReference type="ChEBI" id="CHEBI:59789"/>
    </ligand>
</feature>
<dbReference type="CDD" id="cd02440">
    <property type="entry name" value="AdoMet_MTases"/>
    <property type="match status" value="1"/>
</dbReference>
<proteinExistence type="inferred from homology"/>
<dbReference type="Gene3D" id="3.40.50.150">
    <property type="entry name" value="Vaccinia Virus protein VP39"/>
    <property type="match status" value="1"/>
</dbReference>
<evidence type="ECO:0000256" key="1">
    <source>
        <dbReference type="ARBA" id="ARBA00009741"/>
    </source>
</evidence>
<accession>A0ABM8YV77</accession>
<evidence type="ECO:0000313" key="7">
    <source>
        <dbReference type="EMBL" id="CAG9931359.1"/>
    </source>
</evidence>
<dbReference type="NCBIfam" id="TIGR00406">
    <property type="entry name" value="prmA"/>
    <property type="match status" value="1"/>
</dbReference>
<evidence type="ECO:0000256" key="6">
    <source>
        <dbReference type="HAMAP-Rule" id="MF_00735"/>
    </source>
</evidence>
<keyword evidence="8" id="KW-1185">Reference proteome</keyword>
<gene>
    <name evidence="6 7" type="primary">prmA</name>
    <name evidence="7" type="ORF">NTG6680_0106</name>
</gene>
<feature type="binding site" evidence="6">
    <location>
        <position position="172"/>
    </location>
    <ligand>
        <name>S-adenosyl-L-methionine</name>
        <dbReference type="ChEBI" id="CHEBI:59789"/>
    </ligand>
</feature>
<dbReference type="InterPro" id="IPR050078">
    <property type="entry name" value="Ribosomal_L11_MeTrfase_PrmA"/>
</dbReference>
<evidence type="ECO:0000256" key="3">
    <source>
        <dbReference type="ARBA" id="ARBA00022603"/>
    </source>
</evidence>
<dbReference type="GO" id="GO:0032259">
    <property type="term" value="P:methylation"/>
    <property type="evidence" value="ECO:0007669"/>
    <property type="project" value="UniProtKB-KW"/>
</dbReference>
<evidence type="ECO:0000313" key="8">
    <source>
        <dbReference type="Proteomes" id="UP000839052"/>
    </source>
</evidence>
<comment type="catalytic activity">
    <reaction evidence="6">
        <text>L-lysyl-[protein] + 3 S-adenosyl-L-methionine = N(6),N(6),N(6)-trimethyl-L-lysyl-[protein] + 3 S-adenosyl-L-homocysteine + 3 H(+)</text>
        <dbReference type="Rhea" id="RHEA:54192"/>
        <dbReference type="Rhea" id="RHEA-COMP:9752"/>
        <dbReference type="Rhea" id="RHEA-COMP:13826"/>
        <dbReference type="ChEBI" id="CHEBI:15378"/>
        <dbReference type="ChEBI" id="CHEBI:29969"/>
        <dbReference type="ChEBI" id="CHEBI:57856"/>
        <dbReference type="ChEBI" id="CHEBI:59789"/>
        <dbReference type="ChEBI" id="CHEBI:61961"/>
    </reaction>
</comment>
<keyword evidence="5 6" id="KW-0949">S-adenosyl-L-methionine</keyword>
<comment type="similarity">
    <text evidence="1 6">Belongs to the methyltransferase superfamily. PrmA family.</text>
</comment>
<keyword evidence="3 6" id="KW-0489">Methyltransferase</keyword>
<name>A0ABM8YV77_9PROT</name>
<feature type="binding site" evidence="6">
    <location>
        <position position="194"/>
    </location>
    <ligand>
        <name>S-adenosyl-L-methionine</name>
        <dbReference type="ChEBI" id="CHEBI:59789"/>
    </ligand>
</feature>
<keyword evidence="4 6" id="KW-0808">Transferase</keyword>
<evidence type="ECO:0000256" key="2">
    <source>
        <dbReference type="ARBA" id="ARBA00022490"/>
    </source>
</evidence>
<feature type="binding site" evidence="6">
    <location>
        <position position="151"/>
    </location>
    <ligand>
        <name>S-adenosyl-L-methionine</name>
        <dbReference type="ChEBI" id="CHEBI:59789"/>
    </ligand>
</feature>
<keyword evidence="2 6" id="KW-0963">Cytoplasm</keyword>
<comment type="subcellular location">
    <subcellularLocation>
        <location evidence="6">Cytoplasm</location>
    </subcellularLocation>
</comment>
<dbReference type="PIRSF" id="PIRSF000401">
    <property type="entry name" value="RPL11_MTase"/>
    <property type="match status" value="1"/>
</dbReference>
<evidence type="ECO:0000256" key="5">
    <source>
        <dbReference type="ARBA" id="ARBA00022691"/>
    </source>
</evidence>
<dbReference type="SUPFAM" id="SSF53335">
    <property type="entry name" value="S-adenosyl-L-methionine-dependent methyltransferases"/>
    <property type="match status" value="1"/>
</dbReference>
<dbReference type="Proteomes" id="UP000839052">
    <property type="component" value="Chromosome"/>
</dbReference>
<sequence>MAWLTLTITASASEAEMLSEALLALGALSVDIHDADADTPNEQAIFGEPGEPVSHLWSYNRVTALFVEDTPIDAIMLEAAHAIGLQQPPNYAIATLADNDWVRLTQLQFNPIRISQRLWIVPTWHTPFDSSAINITLDPGLAFGTGSHPTTRLCLRWLDSHLQGGESVLDYGCGSGILTIAALKLGAASATGVDVDAQAVQASRDNAMVNQVDAQFYLPNAALKQQVDIVVANILTNPLKVLAPLLAGSSRQGGQIVLSGVLSEQAEDVMKIYDQWFDFRPPVVEEGWACLSGVKR</sequence>
<dbReference type="GO" id="GO:0008168">
    <property type="term" value="F:methyltransferase activity"/>
    <property type="evidence" value="ECO:0007669"/>
    <property type="project" value="UniProtKB-KW"/>
</dbReference>
<dbReference type="GO" id="GO:0005840">
    <property type="term" value="C:ribosome"/>
    <property type="evidence" value="ECO:0007669"/>
    <property type="project" value="UniProtKB-KW"/>
</dbReference>
<dbReference type="EC" id="2.1.1.-" evidence="6"/>
<dbReference type="RefSeq" id="WP_239795466.1">
    <property type="nucleotide sequence ID" value="NZ_OU912926.1"/>
</dbReference>
<keyword evidence="7" id="KW-0689">Ribosomal protein</keyword>
<comment type="function">
    <text evidence="6">Methylates ribosomal protein L11.</text>
</comment>